<evidence type="ECO:0000313" key="2">
    <source>
        <dbReference type="Proteomes" id="UP001596957"/>
    </source>
</evidence>
<sequence length="277" mass="29014">MTRTEQSVFALSPDKNGVYHYHDGAWIKVGGPAAQLYGGDWGLVATNPNSGDLFRYLNNPDKWERIGGPGASFAVTRDSVYGLSPDRGAVYAFTGSGDSWTQIGGPAGQIYGGGWGLVATNPNSGDLFQYLNGPWRQIGGPGASFAVTNDSVYGLSTNPSGGGVYRYDGQGTSWTKIGGPAGQIYGGDWGLAATNPDSGDLFGFQYVSPEDNPDISPGIWRQVGGPGAAFSVSYQTIFGLSTNPNGGGVYRYDDTGTSWTKIGGPADSIAAAMWWST</sequence>
<accession>A0ABW2VVR0</accession>
<dbReference type="InterPro" id="IPR006624">
    <property type="entry name" value="Beta-propeller_rpt_TECPR"/>
</dbReference>
<proteinExistence type="predicted"/>
<dbReference type="Proteomes" id="UP001596957">
    <property type="component" value="Unassembled WGS sequence"/>
</dbReference>
<gene>
    <name evidence="1" type="ORF">ACFQZP_39065</name>
</gene>
<keyword evidence="2" id="KW-1185">Reference proteome</keyword>
<protein>
    <recommendedName>
        <fullName evidence="3">Glycosyl hydrolase</fullName>
    </recommendedName>
</protein>
<dbReference type="RefSeq" id="WP_381263931.1">
    <property type="nucleotide sequence ID" value="NZ_JBHTBI010000087.1"/>
</dbReference>
<dbReference type="SUPFAM" id="SSF110296">
    <property type="entry name" value="Oligoxyloglucan reducing end-specific cellobiohydrolase"/>
    <property type="match status" value="1"/>
</dbReference>
<evidence type="ECO:0008006" key="3">
    <source>
        <dbReference type="Google" id="ProtNLM"/>
    </source>
</evidence>
<dbReference type="SMART" id="SM00706">
    <property type="entry name" value="TECPR"/>
    <property type="match status" value="5"/>
</dbReference>
<name>A0ABW2VVR0_9ACTN</name>
<evidence type="ECO:0000313" key="1">
    <source>
        <dbReference type="EMBL" id="MFD0287540.1"/>
    </source>
</evidence>
<comment type="caution">
    <text evidence="1">The sequence shown here is derived from an EMBL/GenBank/DDBJ whole genome shotgun (WGS) entry which is preliminary data.</text>
</comment>
<dbReference type="EMBL" id="JBHTEC010000001">
    <property type="protein sequence ID" value="MFD0287540.1"/>
    <property type="molecule type" value="Genomic_DNA"/>
</dbReference>
<reference evidence="2" key="1">
    <citation type="journal article" date="2019" name="Int. J. Syst. Evol. Microbiol.">
        <title>The Global Catalogue of Microorganisms (GCM) 10K type strain sequencing project: providing services to taxonomists for standard genome sequencing and annotation.</title>
        <authorList>
            <consortium name="The Broad Institute Genomics Platform"/>
            <consortium name="The Broad Institute Genome Sequencing Center for Infectious Disease"/>
            <person name="Wu L."/>
            <person name="Ma J."/>
        </authorList>
    </citation>
    <scope>NUCLEOTIDE SEQUENCE [LARGE SCALE GENOMIC DNA]</scope>
    <source>
        <strain evidence="2">CGMCC 4.7198</strain>
    </source>
</reference>
<organism evidence="1 2">
    <name type="scientific">Streptomyces lutosisoli</name>
    <dbReference type="NCBI Taxonomy" id="2665721"/>
    <lineage>
        <taxon>Bacteria</taxon>
        <taxon>Bacillati</taxon>
        <taxon>Actinomycetota</taxon>
        <taxon>Actinomycetes</taxon>
        <taxon>Kitasatosporales</taxon>
        <taxon>Streptomycetaceae</taxon>
        <taxon>Streptomyces</taxon>
    </lineage>
</organism>